<dbReference type="InterPro" id="IPR040624">
    <property type="entry name" value="HalOD1"/>
</dbReference>
<evidence type="ECO:0000259" key="1">
    <source>
        <dbReference type="Pfam" id="PF18545"/>
    </source>
</evidence>
<keyword evidence="3" id="KW-1185">Reference proteome</keyword>
<dbReference type="EMBL" id="JBHTAG010000001">
    <property type="protein sequence ID" value="MFC7095850.1"/>
    <property type="molecule type" value="Genomic_DNA"/>
</dbReference>
<accession>A0ABD5WUC0</accession>
<proteinExistence type="predicted"/>
<dbReference type="RefSeq" id="WP_276239835.1">
    <property type="nucleotide sequence ID" value="NZ_CP119991.1"/>
</dbReference>
<dbReference type="Proteomes" id="UP001596388">
    <property type="component" value="Unassembled WGS sequence"/>
</dbReference>
<sequence length="99" mass="10712">MDRLELDPAAGKYTGAFDPAVDSPSSIVIHCAAALTGRDPIDMEPLYTVLDPDHLDELLSSDHTSVEVQTEFTYEGFVMAVTNVGSITIRAADDARKSR</sequence>
<evidence type="ECO:0000313" key="2">
    <source>
        <dbReference type="EMBL" id="MFC7095850.1"/>
    </source>
</evidence>
<evidence type="ECO:0000313" key="3">
    <source>
        <dbReference type="Proteomes" id="UP001596388"/>
    </source>
</evidence>
<dbReference type="Pfam" id="PF18545">
    <property type="entry name" value="HalOD1"/>
    <property type="match status" value="1"/>
</dbReference>
<dbReference type="GeneID" id="79271828"/>
<dbReference type="AlphaFoldDB" id="A0ABD5WUC0"/>
<comment type="caution">
    <text evidence="2">The sequence shown here is derived from an EMBL/GenBank/DDBJ whole genome shotgun (WGS) entry which is preliminary data.</text>
</comment>
<reference evidence="2 3" key="1">
    <citation type="journal article" date="2019" name="Int. J. Syst. Evol. Microbiol.">
        <title>The Global Catalogue of Microorganisms (GCM) 10K type strain sequencing project: providing services to taxonomists for standard genome sequencing and annotation.</title>
        <authorList>
            <consortium name="The Broad Institute Genomics Platform"/>
            <consortium name="The Broad Institute Genome Sequencing Center for Infectious Disease"/>
            <person name="Wu L."/>
            <person name="Ma J."/>
        </authorList>
    </citation>
    <scope>NUCLEOTIDE SEQUENCE [LARGE SCALE GENOMIC DNA]</scope>
    <source>
        <strain evidence="2 3">DT55</strain>
    </source>
</reference>
<protein>
    <submittedName>
        <fullName evidence="2">HalOD1 output domain-containing protein</fullName>
    </submittedName>
</protein>
<feature type="domain" description="Halobacterial output" evidence="1">
    <location>
        <begin position="22"/>
        <end position="90"/>
    </location>
</feature>
<name>A0ABD5WUC0_9EURY</name>
<organism evidence="2 3">
    <name type="scientific">Halobaculum marinum</name>
    <dbReference type="NCBI Taxonomy" id="3031996"/>
    <lineage>
        <taxon>Archaea</taxon>
        <taxon>Methanobacteriati</taxon>
        <taxon>Methanobacteriota</taxon>
        <taxon>Stenosarchaea group</taxon>
        <taxon>Halobacteria</taxon>
        <taxon>Halobacteriales</taxon>
        <taxon>Haloferacaceae</taxon>
        <taxon>Halobaculum</taxon>
    </lineage>
</organism>
<gene>
    <name evidence="2" type="ORF">ACFQKD_00900</name>
</gene>